<dbReference type="CDD" id="cd05535">
    <property type="entry name" value="POLBc_epsilon"/>
    <property type="match status" value="1"/>
</dbReference>
<comment type="similarity">
    <text evidence="3 17">Belongs to the DNA polymerase type-B family.</text>
</comment>
<comment type="subcellular location">
    <subcellularLocation>
        <location evidence="2 17">Nucleus</location>
    </subcellularLocation>
</comment>
<dbReference type="Proteomes" id="UP001642360">
    <property type="component" value="Unassembled WGS sequence"/>
</dbReference>
<dbReference type="SMART" id="SM00486">
    <property type="entry name" value="POLBc"/>
    <property type="match status" value="1"/>
</dbReference>
<dbReference type="InterPro" id="IPR006133">
    <property type="entry name" value="DNA-dir_DNA_pol_B_exonuc"/>
</dbReference>
<dbReference type="FunFam" id="1.10.132.60:FF:000002">
    <property type="entry name" value="DNA polymerase epsilon catalytic subunit"/>
    <property type="match status" value="1"/>
</dbReference>
<dbReference type="EMBL" id="CAUOFW020002458">
    <property type="protein sequence ID" value="CAK9153827.1"/>
    <property type="molecule type" value="Genomic_DNA"/>
</dbReference>
<dbReference type="PANTHER" id="PTHR10670:SF0">
    <property type="entry name" value="DNA POLYMERASE EPSILON CATALYTIC SUBUNIT A"/>
    <property type="match status" value="1"/>
</dbReference>
<evidence type="ECO:0000256" key="14">
    <source>
        <dbReference type="ARBA" id="ARBA00023125"/>
    </source>
</evidence>
<evidence type="ECO:0000256" key="13">
    <source>
        <dbReference type="ARBA" id="ARBA00023014"/>
    </source>
</evidence>
<dbReference type="Gene3D" id="3.90.1600.10">
    <property type="entry name" value="Palm domain of DNA polymerase"/>
    <property type="match status" value="1"/>
</dbReference>
<keyword evidence="13 17" id="KW-0411">Iron-sulfur</keyword>
<keyword evidence="14 17" id="KW-0238">DNA-binding</keyword>
<organism evidence="20 21">
    <name type="scientific">Ilex paraguariensis</name>
    <name type="common">yerba mate</name>
    <dbReference type="NCBI Taxonomy" id="185542"/>
    <lineage>
        <taxon>Eukaryota</taxon>
        <taxon>Viridiplantae</taxon>
        <taxon>Streptophyta</taxon>
        <taxon>Embryophyta</taxon>
        <taxon>Tracheophyta</taxon>
        <taxon>Spermatophyta</taxon>
        <taxon>Magnoliopsida</taxon>
        <taxon>eudicotyledons</taxon>
        <taxon>Gunneridae</taxon>
        <taxon>Pentapetalae</taxon>
        <taxon>asterids</taxon>
        <taxon>campanulids</taxon>
        <taxon>Aquifoliales</taxon>
        <taxon>Aquifoliaceae</taxon>
        <taxon>Ilex</taxon>
    </lineage>
</organism>
<dbReference type="CDD" id="cd05779">
    <property type="entry name" value="DNA_polB_epsilon_exo"/>
    <property type="match status" value="1"/>
</dbReference>
<evidence type="ECO:0000256" key="5">
    <source>
        <dbReference type="ARBA" id="ARBA00022679"/>
    </source>
</evidence>
<dbReference type="InterPro" id="IPR042087">
    <property type="entry name" value="DNA_pol_B_thumb"/>
</dbReference>
<keyword evidence="15 17" id="KW-0539">Nucleus</keyword>
<keyword evidence="12 17" id="KW-0408">Iron</keyword>
<comment type="catalytic activity">
    <reaction evidence="16 17">
        <text>DNA(n) + a 2'-deoxyribonucleoside 5'-triphosphate = DNA(n+1) + diphosphate</text>
        <dbReference type="Rhea" id="RHEA:22508"/>
        <dbReference type="Rhea" id="RHEA-COMP:17339"/>
        <dbReference type="Rhea" id="RHEA-COMP:17340"/>
        <dbReference type="ChEBI" id="CHEBI:33019"/>
        <dbReference type="ChEBI" id="CHEBI:61560"/>
        <dbReference type="ChEBI" id="CHEBI:173112"/>
        <dbReference type="EC" id="2.7.7.7"/>
    </reaction>
</comment>
<evidence type="ECO:0000256" key="12">
    <source>
        <dbReference type="ARBA" id="ARBA00023004"/>
    </source>
</evidence>
<gene>
    <name evidence="20" type="ORF">ILEXP_LOCUS22130</name>
</gene>
<evidence type="ECO:0000256" key="4">
    <source>
        <dbReference type="ARBA" id="ARBA00022485"/>
    </source>
</evidence>
<keyword evidence="8 17" id="KW-0479">Metal-binding</keyword>
<evidence type="ECO:0000259" key="19">
    <source>
        <dbReference type="Pfam" id="PF22634"/>
    </source>
</evidence>
<evidence type="ECO:0000256" key="15">
    <source>
        <dbReference type="ARBA" id="ARBA00023242"/>
    </source>
</evidence>
<protein>
    <recommendedName>
        <fullName evidence="17">DNA polymerase epsilon catalytic subunit</fullName>
        <ecNumber evidence="17">2.7.7.7</ecNumber>
    </recommendedName>
</protein>
<keyword evidence="6 17" id="KW-0548">Nucleotidyltransferase</keyword>
<evidence type="ECO:0000256" key="17">
    <source>
        <dbReference type="RuleBase" id="RU365029"/>
    </source>
</evidence>
<dbReference type="GO" id="GO:0003677">
    <property type="term" value="F:DNA binding"/>
    <property type="evidence" value="ECO:0007669"/>
    <property type="project" value="UniProtKB-KW"/>
</dbReference>
<dbReference type="Gene3D" id="1.10.132.60">
    <property type="entry name" value="DNA polymerase family B, C-terminal domain"/>
    <property type="match status" value="1"/>
</dbReference>
<name>A0ABC8SAD8_9AQUA</name>
<dbReference type="InterPro" id="IPR036397">
    <property type="entry name" value="RNaseH_sf"/>
</dbReference>
<evidence type="ECO:0000259" key="18">
    <source>
        <dbReference type="Pfam" id="PF03104"/>
    </source>
</evidence>
<dbReference type="GO" id="GO:0008270">
    <property type="term" value="F:zinc ion binding"/>
    <property type="evidence" value="ECO:0007669"/>
    <property type="project" value="UniProtKB-KW"/>
</dbReference>
<sequence>MNGDNRRRDRRDTRISKKQKLILNAEEQLESKRGYDLFTEGEKRLGWLLTFASSSWEDQTTHKVYSCVDLYFVCQDGSTFKAKYKFRPYFYATTKDKMEMDVDAYLRRRYEGQIADIEIVEKEDLDLKNHLSGLRKSYLKISFDTVQQLMHVKSDLMHVVERNQAKFDAAEAYESILTGKSKQRPQDFIDCIADLREYDVPYHVRFAIDNDVRCGQWYDVCISSAGLMLERRADLLQRAEVHVCAFDIETTKLPLKFPDAEYDSVMMISYMVDGQGYLIINRECVGEDIEDLEYTPKPEFEGFFKITNVKNEKELLRQWFAHMQDVKPGIYVTYNGDFFDWPFLESRAAHNGFRMSDELGFLCDKNQGECRAKFACHLDCFAWVKRDSYLPQGSQGLKAVTKAKLGYDPLEVNPEDMVRFAKERPQSEIGRNSDMAETRINLDIPVIAVCNFHVAVASVLVVVEVGRVQCRSRGSQSVLAIQWTSRSLCKGAQMMASYSVSDAVATYYLYMTYVHPFIFSLATIIPMPPDEVLRKGSGTLCEMLLMVQAYKGNIICPNKHQSDPEKFYKNQVLESETYIGGHVECLESGVFRSDLSSSFKLDPSAFDQLINNLDRDLHYAIRVEGKMDLEFVSNYDEVKNAIMEKLMRLRDDPIREECPLIYHLDVAAMYPNIILTNRLQPPSIVSDEVCTACDFNRPGKTCLRKLEWVWRGETYMAKKSDYYHLKRQIESEFVESVNGQLSKSFLDLPKVDQQLKLKDRLKKYCQKAYKRVLDKPVTELREAEICMRENPFYVDTVRSFRDRRYEYKGLNKVWKGKLSEAKTSGNPIKIQEAQDMVVLYDSLQLAHKCILNSFYGYVMRKGARWYSMEMAGVVTYTGAKIIQNARLLVERIGRPLELDTDGIWCALPGSFPENFTFKTHGYLVWTVLLETLNLMGNIYCRDSKKKLTISYPCVMLNVDVASNNTNDQYQTLVDPISKKYATHSECSIEFEVDGPYKAMILPASKEEGILIKKRYAVFNDDGTLAELKGFEIKRRGELKLIKVFQAELFDKFLHGSSLEECYSAVASVANRWLDLLDNQGKDIADSELLDYISESSTMSKSLADYGVQKSCAVTTAKRLADFLGDTMVKDKGLLCQYIVACEPRGTPVSERAVPVAIFETDAEIMKFYVKKWCKISSDVGIRSIVDWSYYKQRLSSAVQKIITIPAAMQKVANPVPRVVHPDWLHKKVHEKEDKLRQRKLVDIFSSSNKEGRMQLRTDANAPNHATAEQSIEDMEDFRKKGRTSVVGPRPIVRCYGVNNEQHLVKTNCLLNPLQENAIPKENIDRNVDYQGWLELKKRKWKEIHEKRKRQRLDKLKALNQSNAIAEVRGSVVNHKQARGRNGVNSYFEKHELALTGSHWQIIQLVPSSKHGQFFAWVVVEGTMHKVTLSVPRVFYLNSKAPVTEEFPGRRVNKILPLGRCSYNLIEVIIDEDQFRAESKKLAAHLADPEVEGIYETKVPLEFNALLQMGCVCKVDKRAKKRNIKDGWSLSELHMKTTTECSYLEHSISFFYLYHRFNMGRFLRLWAQMDKTRRGKVKWWKPRALTCIFLKQSLTDVVEVWGSKYSTSSIDPLIEDYTVEGCGHTEFEWVEIGVWLKDVLEIPLGGVDIRC</sequence>
<keyword evidence="10 17" id="KW-0862">Zinc</keyword>
<dbReference type="GO" id="GO:0051539">
    <property type="term" value="F:4 iron, 4 sulfur cluster binding"/>
    <property type="evidence" value="ECO:0007669"/>
    <property type="project" value="UniProtKB-KW"/>
</dbReference>
<accession>A0ABC8SAD8</accession>
<evidence type="ECO:0000313" key="21">
    <source>
        <dbReference type="Proteomes" id="UP001642360"/>
    </source>
</evidence>
<dbReference type="InterPro" id="IPR029703">
    <property type="entry name" value="POL2"/>
</dbReference>
<dbReference type="FunFam" id="3.30.420.10:FF:000010">
    <property type="entry name" value="DNA polymerase epsilon catalytic subunit"/>
    <property type="match status" value="1"/>
</dbReference>
<dbReference type="Pfam" id="PF03104">
    <property type="entry name" value="DNA_pol_B_exo1"/>
    <property type="match status" value="1"/>
</dbReference>
<dbReference type="InterPro" id="IPR043502">
    <property type="entry name" value="DNA/RNA_pol_sf"/>
</dbReference>
<comment type="cofactor">
    <cofactor evidence="1 17">
        <name>[4Fe-4S] cluster</name>
        <dbReference type="ChEBI" id="CHEBI:49883"/>
    </cofactor>
</comment>
<proteinExistence type="inferred from homology"/>
<keyword evidence="21" id="KW-1185">Reference proteome</keyword>
<dbReference type="GO" id="GO:0005634">
    <property type="term" value="C:nucleus"/>
    <property type="evidence" value="ECO:0007669"/>
    <property type="project" value="UniProtKB-SubCell"/>
</dbReference>
<evidence type="ECO:0000313" key="20">
    <source>
        <dbReference type="EMBL" id="CAK9153827.1"/>
    </source>
</evidence>
<evidence type="ECO:0000256" key="10">
    <source>
        <dbReference type="ARBA" id="ARBA00022833"/>
    </source>
</evidence>
<keyword evidence="5 17" id="KW-0808">Transferase</keyword>
<dbReference type="Pfam" id="PF22634">
    <property type="entry name" value="POL2_thumb"/>
    <property type="match status" value="1"/>
</dbReference>
<evidence type="ECO:0000256" key="1">
    <source>
        <dbReference type="ARBA" id="ARBA00001966"/>
    </source>
</evidence>
<keyword evidence="4 17" id="KW-0004">4Fe-4S</keyword>
<dbReference type="SUPFAM" id="SSF53098">
    <property type="entry name" value="Ribonuclease H-like"/>
    <property type="match status" value="1"/>
</dbReference>
<feature type="domain" description="DNA polymerase epsilon ,catalytic subunit A thumb" evidence="19">
    <location>
        <begin position="1034"/>
        <end position="1209"/>
    </location>
</feature>
<dbReference type="InterPro" id="IPR006172">
    <property type="entry name" value="DNA-dir_DNA_pol_B"/>
</dbReference>
<evidence type="ECO:0000256" key="7">
    <source>
        <dbReference type="ARBA" id="ARBA00022705"/>
    </source>
</evidence>
<dbReference type="EC" id="2.7.7.7" evidence="17"/>
<dbReference type="Gene3D" id="3.30.420.10">
    <property type="entry name" value="Ribonuclease H-like superfamily/Ribonuclease H"/>
    <property type="match status" value="1"/>
</dbReference>
<dbReference type="GO" id="GO:0006260">
    <property type="term" value="P:DNA replication"/>
    <property type="evidence" value="ECO:0007669"/>
    <property type="project" value="UniProtKB-KW"/>
</dbReference>
<dbReference type="SUPFAM" id="SSF56672">
    <property type="entry name" value="DNA/RNA polymerases"/>
    <property type="match status" value="1"/>
</dbReference>
<comment type="caution">
    <text evidence="20">The sequence shown here is derived from an EMBL/GenBank/DDBJ whole genome shotgun (WGS) entry which is preliminary data.</text>
</comment>
<keyword evidence="9 17" id="KW-0863">Zinc-finger</keyword>
<evidence type="ECO:0000256" key="2">
    <source>
        <dbReference type="ARBA" id="ARBA00004123"/>
    </source>
</evidence>
<evidence type="ECO:0000256" key="3">
    <source>
        <dbReference type="ARBA" id="ARBA00005755"/>
    </source>
</evidence>
<dbReference type="InterPro" id="IPR012337">
    <property type="entry name" value="RNaseH-like_sf"/>
</dbReference>
<evidence type="ECO:0000256" key="6">
    <source>
        <dbReference type="ARBA" id="ARBA00022695"/>
    </source>
</evidence>
<dbReference type="InterPro" id="IPR055191">
    <property type="entry name" value="POL2_thumb"/>
</dbReference>
<keyword evidence="11 17" id="KW-0239">DNA-directed DNA polymerase</keyword>
<evidence type="ECO:0000256" key="9">
    <source>
        <dbReference type="ARBA" id="ARBA00022771"/>
    </source>
</evidence>
<dbReference type="PANTHER" id="PTHR10670">
    <property type="entry name" value="DNA POLYMERASE EPSILON CATALYTIC SUBUNIT A"/>
    <property type="match status" value="1"/>
</dbReference>
<dbReference type="FunFam" id="3.30.342.10:FF:000012">
    <property type="entry name" value="DNA polymerase epsilon catalytic subunit"/>
    <property type="match status" value="1"/>
</dbReference>
<evidence type="ECO:0000256" key="16">
    <source>
        <dbReference type="ARBA" id="ARBA00049244"/>
    </source>
</evidence>
<evidence type="ECO:0000256" key="8">
    <source>
        <dbReference type="ARBA" id="ARBA00022723"/>
    </source>
</evidence>
<reference evidence="20 21" key="1">
    <citation type="submission" date="2024-02" db="EMBL/GenBank/DDBJ databases">
        <authorList>
            <person name="Vignale AGUSTIN F."/>
            <person name="Sosa J E."/>
            <person name="Modenutti C."/>
        </authorList>
    </citation>
    <scope>NUCLEOTIDE SEQUENCE [LARGE SCALE GENOMIC DNA]</scope>
</reference>
<evidence type="ECO:0000256" key="11">
    <source>
        <dbReference type="ARBA" id="ARBA00022932"/>
    </source>
</evidence>
<dbReference type="InterPro" id="IPR023211">
    <property type="entry name" value="DNA_pol_palm_dom_sf"/>
</dbReference>
<dbReference type="GO" id="GO:0003887">
    <property type="term" value="F:DNA-directed DNA polymerase activity"/>
    <property type="evidence" value="ECO:0007669"/>
    <property type="project" value="UniProtKB-KW"/>
</dbReference>
<feature type="domain" description="DNA-directed DNA polymerase family B exonuclease" evidence="18">
    <location>
        <begin position="194"/>
        <end position="400"/>
    </location>
</feature>
<keyword evidence="7 17" id="KW-0235">DNA replication</keyword>
<dbReference type="Gene3D" id="3.30.342.10">
    <property type="entry name" value="DNA Polymerase, chain B, domain 1"/>
    <property type="match status" value="1"/>
</dbReference>
<comment type="function">
    <text evidence="17">DNA polymerase II participates in chromosomal DNA replication.</text>
</comment>